<dbReference type="Proteomes" id="UP001165383">
    <property type="component" value="Unassembled WGS sequence"/>
</dbReference>
<protein>
    <submittedName>
        <fullName evidence="2">Uncharacterized protein</fullName>
    </submittedName>
</protein>
<evidence type="ECO:0000313" key="2">
    <source>
        <dbReference type="EMBL" id="MCL6741172.1"/>
    </source>
</evidence>
<keyword evidence="1" id="KW-1133">Transmembrane helix</keyword>
<dbReference type="RefSeq" id="WP_249915573.1">
    <property type="nucleotide sequence ID" value="NZ_JAMGBB010000001.1"/>
</dbReference>
<reference evidence="2" key="1">
    <citation type="submission" date="2022-05" db="EMBL/GenBank/DDBJ databases">
        <authorList>
            <person name="Jo J.-H."/>
            <person name="Im W.-T."/>
        </authorList>
    </citation>
    <scope>NUCLEOTIDE SEQUENCE</scope>
    <source>
        <strain evidence="2">RB56-2</strain>
    </source>
</reference>
<evidence type="ECO:0000256" key="1">
    <source>
        <dbReference type="SAM" id="Phobius"/>
    </source>
</evidence>
<keyword evidence="1" id="KW-0812">Transmembrane</keyword>
<keyword evidence="1" id="KW-0472">Membrane</keyword>
<name>A0ABT0SAI4_9SPHN</name>
<accession>A0ABT0SAI4</accession>
<gene>
    <name evidence="2" type="ORF">LZ518_08515</name>
</gene>
<feature type="transmembrane region" description="Helical" evidence="1">
    <location>
        <begin position="48"/>
        <end position="70"/>
    </location>
</feature>
<evidence type="ECO:0000313" key="3">
    <source>
        <dbReference type="Proteomes" id="UP001165383"/>
    </source>
</evidence>
<sequence length="141" mass="14883">MLRVHAKLIGRPLRLINDNMSRYSQSAHDGDYDGKGFSLSDISLPKKLGIGCLGLLVVWLIVGLAVGGGNSDVKTATVRMDMDDCAATIKRTANELGVEPVSIVETGALKMARFPTTDGSVIVTCSADGGMAVTKSPYNAR</sequence>
<keyword evidence="3" id="KW-1185">Reference proteome</keyword>
<comment type="caution">
    <text evidence="2">The sequence shown here is derived from an EMBL/GenBank/DDBJ whole genome shotgun (WGS) entry which is preliminary data.</text>
</comment>
<proteinExistence type="predicted"/>
<organism evidence="2 3">
    <name type="scientific">Sphingomonas brevis</name>
    <dbReference type="NCBI Taxonomy" id="2908206"/>
    <lineage>
        <taxon>Bacteria</taxon>
        <taxon>Pseudomonadati</taxon>
        <taxon>Pseudomonadota</taxon>
        <taxon>Alphaproteobacteria</taxon>
        <taxon>Sphingomonadales</taxon>
        <taxon>Sphingomonadaceae</taxon>
        <taxon>Sphingomonas</taxon>
    </lineage>
</organism>
<dbReference type="EMBL" id="JAMGBB010000001">
    <property type="protein sequence ID" value="MCL6741172.1"/>
    <property type="molecule type" value="Genomic_DNA"/>
</dbReference>